<feature type="active site" evidence="4">
    <location>
        <position position="19"/>
    </location>
</feature>
<evidence type="ECO:0000256" key="1">
    <source>
        <dbReference type="ARBA" id="ARBA00022801"/>
    </source>
</evidence>
<dbReference type="InterPro" id="IPR035909">
    <property type="entry name" value="CheB_C"/>
</dbReference>
<keyword evidence="7" id="KW-1185">Reference proteome</keyword>
<feature type="active site" evidence="4">
    <location>
        <position position="139"/>
    </location>
</feature>
<accession>A0A660LH52</accession>
<comment type="caution">
    <text evidence="6">The sequence shown here is derived from an EMBL/GenBank/DDBJ whole genome shotgun (WGS) entry which is preliminary data.</text>
</comment>
<feature type="active site" evidence="4">
    <location>
        <position position="46"/>
    </location>
</feature>
<reference evidence="6 7" key="1">
    <citation type="submission" date="2018-10" db="EMBL/GenBank/DDBJ databases">
        <title>Genomic Encyclopedia of Archaeal and Bacterial Type Strains, Phase II (KMG-II): from individual species to whole genera.</title>
        <authorList>
            <person name="Goeker M."/>
        </authorList>
    </citation>
    <scope>NUCLEOTIDE SEQUENCE [LARGE SCALE GENOMIC DNA]</scope>
    <source>
        <strain evidence="6 7">DSM 14954</strain>
    </source>
</reference>
<dbReference type="Pfam" id="PF01339">
    <property type="entry name" value="CheB_methylest"/>
    <property type="match status" value="1"/>
</dbReference>
<dbReference type="RefSeq" id="WP_121251127.1">
    <property type="nucleotide sequence ID" value="NZ_RBIL01000001.1"/>
</dbReference>
<evidence type="ECO:0000313" key="7">
    <source>
        <dbReference type="Proteomes" id="UP000278962"/>
    </source>
</evidence>
<dbReference type="Proteomes" id="UP000278962">
    <property type="component" value="Unassembled WGS sequence"/>
</dbReference>
<proteinExistence type="predicted"/>
<evidence type="ECO:0000256" key="4">
    <source>
        <dbReference type="PROSITE-ProRule" id="PRU00050"/>
    </source>
</evidence>
<dbReference type="InterPro" id="IPR000673">
    <property type="entry name" value="Sig_transdc_resp-reg_Me-estase"/>
</dbReference>
<dbReference type="AlphaFoldDB" id="A0A660LH52"/>
<dbReference type="PANTHER" id="PTHR42872:SF6">
    <property type="entry name" value="PROTEIN-GLUTAMATE METHYLESTERASE_PROTEIN-GLUTAMINE GLUTAMINASE"/>
    <property type="match status" value="1"/>
</dbReference>
<dbReference type="Gene3D" id="3.40.50.180">
    <property type="entry name" value="Methylesterase CheB, C-terminal domain"/>
    <property type="match status" value="1"/>
</dbReference>
<dbReference type="PANTHER" id="PTHR42872">
    <property type="entry name" value="PROTEIN-GLUTAMATE METHYLESTERASE/PROTEIN-GLUTAMINE GLUTAMINASE"/>
    <property type="match status" value="1"/>
</dbReference>
<dbReference type="EMBL" id="RBIL01000001">
    <property type="protein sequence ID" value="RKQ93213.1"/>
    <property type="molecule type" value="Genomic_DNA"/>
</dbReference>
<dbReference type="SUPFAM" id="SSF52738">
    <property type="entry name" value="Methylesterase CheB, C-terminal domain"/>
    <property type="match status" value="1"/>
</dbReference>
<evidence type="ECO:0000256" key="2">
    <source>
        <dbReference type="ARBA" id="ARBA00039140"/>
    </source>
</evidence>
<name>A0A660LH52_9ACTN</name>
<gene>
    <name evidence="6" type="ORF">C8N24_3074</name>
</gene>
<sequence>MPSDERTDGDWPIIALVASAGGIDALTRALAPLPPTISASFIVLLHMAPDQGSSLPAILGRACALDVRAAAEGDTPAPGRVLVAPPGCHILVGRDLRIALIPSGAFPPSRPSADLLLTTLAVAAGPRAVAVVLSGQGHDGATGATAVHHFGGAVLATDEASSRAFSMPSATIHRDSAVDHIVHLDQLGELLAQLTTIPARQPREP</sequence>
<dbReference type="OrthoDB" id="9791760at2"/>
<dbReference type="CDD" id="cd16433">
    <property type="entry name" value="CheB"/>
    <property type="match status" value="1"/>
</dbReference>
<evidence type="ECO:0000256" key="3">
    <source>
        <dbReference type="ARBA" id="ARBA00048267"/>
    </source>
</evidence>
<evidence type="ECO:0000313" key="6">
    <source>
        <dbReference type="EMBL" id="RKQ93213.1"/>
    </source>
</evidence>
<keyword evidence="1 4" id="KW-0378">Hydrolase</keyword>
<keyword evidence="4" id="KW-0145">Chemotaxis</keyword>
<protein>
    <recommendedName>
        <fullName evidence="2">protein-glutamate methylesterase</fullName>
        <ecNumber evidence="2">3.1.1.61</ecNumber>
    </recommendedName>
</protein>
<dbReference type="EC" id="3.1.1.61" evidence="2"/>
<feature type="domain" description="CheB-type methylesterase" evidence="5">
    <location>
        <begin position="13"/>
        <end position="198"/>
    </location>
</feature>
<dbReference type="GO" id="GO:0006935">
    <property type="term" value="P:chemotaxis"/>
    <property type="evidence" value="ECO:0007669"/>
    <property type="project" value="UniProtKB-UniRule"/>
</dbReference>
<comment type="catalytic activity">
    <reaction evidence="3">
        <text>[protein]-L-glutamate 5-O-methyl ester + H2O = L-glutamyl-[protein] + methanol + H(+)</text>
        <dbReference type="Rhea" id="RHEA:23236"/>
        <dbReference type="Rhea" id="RHEA-COMP:10208"/>
        <dbReference type="Rhea" id="RHEA-COMP:10311"/>
        <dbReference type="ChEBI" id="CHEBI:15377"/>
        <dbReference type="ChEBI" id="CHEBI:15378"/>
        <dbReference type="ChEBI" id="CHEBI:17790"/>
        <dbReference type="ChEBI" id="CHEBI:29973"/>
        <dbReference type="ChEBI" id="CHEBI:82795"/>
        <dbReference type="EC" id="3.1.1.61"/>
    </reaction>
</comment>
<evidence type="ECO:0000259" key="5">
    <source>
        <dbReference type="PROSITE" id="PS50122"/>
    </source>
</evidence>
<dbReference type="GO" id="GO:0008984">
    <property type="term" value="F:protein-glutamate methylesterase activity"/>
    <property type="evidence" value="ECO:0007669"/>
    <property type="project" value="UniProtKB-EC"/>
</dbReference>
<dbReference type="GO" id="GO:0000156">
    <property type="term" value="F:phosphorelay response regulator activity"/>
    <property type="evidence" value="ECO:0007669"/>
    <property type="project" value="InterPro"/>
</dbReference>
<dbReference type="PROSITE" id="PS50122">
    <property type="entry name" value="CHEB"/>
    <property type="match status" value="1"/>
</dbReference>
<dbReference type="GO" id="GO:0005737">
    <property type="term" value="C:cytoplasm"/>
    <property type="evidence" value="ECO:0007669"/>
    <property type="project" value="InterPro"/>
</dbReference>
<organism evidence="6 7">
    <name type="scientific">Solirubrobacter pauli</name>
    <dbReference type="NCBI Taxonomy" id="166793"/>
    <lineage>
        <taxon>Bacteria</taxon>
        <taxon>Bacillati</taxon>
        <taxon>Actinomycetota</taxon>
        <taxon>Thermoleophilia</taxon>
        <taxon>Solirubrobacterales</taxon>
        <taxon>Solirubrobacteraceae</taxon>
        <taxon>Solirubrobacter</taxon>
    </lineage>
</organism>